<organism evidence="1">
    <name type="scientific">marine sediment metagenome</name>
    <dbReference type="NCBI Taxonomy" id="412755"/>
    <lineage>
        <taxon>unclassified sequences</taxon>
        <taxon>metagenomes</taxon>
        <taxon>ecological metagenomes</taxon>
    </lineage>
</organism>
<accession>X1IAA9</accession>
<feature type="non-terminal residue" evidence="1">
    <location>
        <position position="232"/>
    </location>
</feature>
<comment type="caution">
    <text evidence="1">The sequence shown here is derived from an EMBL/GenBank/DDBJ whole genome shotgun (WGS) entry which is preliminary data.</text>
</comment>
<proteinExistence type="predicted"/>
<dbReference type="InterPro" id="IPR029062">
    <property type="entry name" value="Class_I_gatase-like"/>
</dbReference>
<dbReference type="Gene3D" id="3.40.50.880">
    <property type="match status" value="1"/>
</dbReference>
<dbReference type="EMBL" id="BARU01040529">
    <property type="protein sequence ID" value="GAH78632.1"/>
    <property type="molecule type" value="Genomic_DNA"/>
</dbReference>
<name>X1IAA9_9ZZZZ</name>
<dbReference type="AlphaFoldDB" id="X1IAA9"/>
<feature type="non-terminal residue" evidence="1">
    <location>
        <position position="1"/>
    </location>
</feature>
<gene>
    <name evidence="1" type="ORF">S03H2_62644</name>
</gene>
<protein>
    <submittedName>
        <fullName evidence="1">Uncharacterized protein</fullName>
    </submittedName>
</protein>
<sequence length="232" mass="25977">AQQDGLNTLNIIHNFVLTPEIPLHLPLVTKFAYATSKCSVRIRDKRGRTRWYHDFDLWDFSTPNRLLTAVRESDLLIGLVGPGKFGLLRLAEKSVCESQKGEGKVYLKAKVVRMVPWDWTGFVSLDLLILYDPDWDLYNRQQLNAIAQWVSNGGKLLLILGSHPVPAGNPIAQLLPFEVQQVKEVTIGAETLEKLGLSGSGRPAFWGLVKRGEPETVTCWPLVPKPEARRAA</sequence>
<reference evidence="1" key="1">
    <citation type="journal article" date="2014" name="Front. Microbiol.">
        <title>High frequency of phylogenetically diverse reductive dehalogenase-homologous genes in deep subseafloor sedimentary metagenomes.</title>
        <authorList>
            <person name="Kawai M."/>
            <person name="Futagami T."/>
            <person name="Toyoda A."/>
            <person name="Takaki Y."/>
            <person name="Nishi S."/>
            <person name="Hori S."/>
            <person name="Arai W."/>
            <person name="Tsubouchi T."/>
            <person name="Morono Y."/>
            <person name="Uchiyama I."/>
            <person name="Ito T."/>
            <person name="Fujiyama A."/>
            <person name="Inagaki F."/>
            <person name="Takami H."/>
        </authorList>
    </citation>
    <scope>NUCLEOTIDE SEQUENCE</scope>
    <source>
        <strain evidence="1">Expedition CK06-06</strain>
    </source>
</reference>
<dbReference type="SUPFAM" id="SSF52317">
    <property type="entry name" value="Class I glutamine amidotransferase-like"/>
    <property type="match status" value="1"/>
</dbReference>
<evidence type="ECO:0000313" key="1">
    <source>
        <dbReference type="EMBL" id="GAH78632.1"/>
    </source>
</evidence>